<sequence length="40" mass="4497">MIQTTIYKQVLPSVLQILEVVGYSEDDILGKKNNSLEGFL</sequence>
<dbReference type="Proteomes" id="UP000009375">
    <property type="component" value="Unassembled WGS sequence"/>
</dbReference>
<dbReference type="AlphaFoldDB" id="D2EF17"/>
<accession>D2EF17</accession>
<proteinExistence type="predicted"/>
<gene>
    <name evidence="1" type="ORF">BJBARM4_0324</name>
</gene>
<protein>
    <submittedName>
        <fullName evidence="1">Uncharacterized protein</fullName>
    </submittedName>
</protein>
<evidence type="ECO:0000313" key="1">
    <source>
        <dbReference type="EMBL" id="EEZ93043.1"/>
    </source>
</evidence>
<name>D2EF17_PARA4</name>
<organism evidence="1 2">
    <name type="scientific">Candidatus Parvarchaeum acidiphilum ARMAN-4</name>
    <dbReference type="NCBI Taxonomy" id="662760"/>
    <lineage>
        <taxon>Archaea</taxon>
        <taxon>Candidatus Parvarchaeota</taxon>
        <taxon>Candidatus Parvarchaeum</taxon>
    </lineage>
</organism>
<dbReference type="EMBL" id="GG730043">
    <property type="protein sequence ID" value="EEZ93043.1"/>
    <property type="molecule type" value="Genomic_DNA"/>
</dbReference>
<reference evidence="1 2" key="1">
    <citation type="journal article" date="2010" name="Proc. Natl. Acad. Sci. U.S.A.">
        <title>Enigmatic, ultrasmall, uncultivated Archaea.</title>
        <authorList>
            <person name="Baker B.J."/>
            <person name="Comolli L.R."/>
            <person name="Dick G.J."/>
            <person name="Hauser L.J."/>
            <person name="Hyatt D."/>
            <person name="Dill B.D."/>
            <person name="Land M.L."/>
            <person name="Verberkmoes N.C."/>
            <person name="Hettich R.L."/>
            <person name="Banfield J.F."/>
        </authorList>
    </citation>
    <scope>NUCLEOTIDE SEQUENCE [LARGE SCALE GENOMIC DNA]</scope>
</reference>
<evidence type="ECO:0000313" key="2">
    <source>
        <dbReference type="Proteomes" id="UP000009375"/>
    </source>
</evidence>